<reference evidence="1 2" key="1">
    <citation type="submission" date="2017-01" db="EMBL/GenBank/DDBJ databases">
        <title>Complete genome of Tateyamaria omphalii DOK1-4 isolated from seawater in Dokdo.</title>
        <authorList>
            <person name="Kim J.H."/>
            <person name="Chi W.-J."/>
        </authorList>
    </citation>
    <scope>NUCLEOTIDE SEQUENCE [LARGE SCALE GENOMIC DNA]</scope>
    <source>
        <strain evidence="1 2">DOK1-4</strain>
    </source>
</reference>
<keyword evidence="2" id="KW-1185">Reference proteome</keyword>
<organism evidence="1 2">
    <name type="scientific">Tateyamaria omphalii</name>
    <dbReference type="NCBI Taxonomy" id="299262"/>
    <lineage>
        <taxon>Bacteria</taxon>
        <taxon>Pseudomonadati</taxon>
        <taxon>Pseudomonadota</taxon>
        <taxon>Alphaproteobacteria</taxon>
        <taxon>Rhodobacterales</taxon>
        <taxon>Roseobacteraceae</taxon>
        <taxon>Tateyamaria</taxon>
    </lineage>
</organism>
<dbReference type="AlphaFoldDB" id="A0A1P8MQC2"/>
<proteinExistence type="predicted"/>
<evidence type="ECO:0000313" key="1">
    <source>
        <dbReference type="EMBL" id="APX10270.1"/>
    </source>
</evidence>
<accession>A0A1P8MQC2</accession>
<dbReference type="KEGG" id="tom:BWR18_00070"/>
<evidence type="ECO:0000313" key="2">
    <source>
        <dbReference type="Proteomes" id="UP000186336"/>
    </source>
</evidence>
<name>A0A1P8MQC2_9RHOB</name>
<sequence length="380" mass="43505">MPFDPDTRYARFTLRPASKDLPQDLANIIEYRKSGLSLNHIVGCPLECAYCVRHLFDNYGMKRPHLIIPDDQAVTQLVDHPAFRAHQTPLQIFNRATDPFLPRVKEHLHRCLELLDDLGLTNHMLVITRWHVLEEDVARLERLKNLKVTILITWSGISDPRIEPIDSSIAQASLSTLASNASRTRKILYWRPIVLGLNDTDELIAEAHSMSQLADATVFTGLFHREKIREYLRSVNVPDLYKLVPRRKILPREVEGRILRAFGGTPIFRKTSCGVAYAHGVRDYNGHFGIRHICDICPAEQVKICAAAHKVPTQWQVLEFAREVGLEIGKLEIFQGHIVVENSTEQQRYFIQHATGFQVHDRAHPHLLGRHGRSEEGWTQ</sequence>
<dbReference type="STRING" id="299262.BWR18_00070"/>
<protein>
    <submittedName>
        <fullName evidence="1">Radical SAM protein</fullName>
    </submittedName>
</protein>
<dbReference type="RefSeq" id="WP_076626084.1">
    <property type="nucleotide sequence ID" value="NZ_CP019312.1"/>
</dbReference>
<dbReference type="Proteomes" id="UP000186336">
    <property type="component" value="Chromosome"/>
</dbReference>
<gene>
    <name evidence="1" type="ORF">BWR18_00070</name>
</gene>
<dbReference type="EMBL" id="CP019312">
    <property type="protein sequence ID" value="APX10270.1"/>
    <property type="molecule type" value="Genomic_DNA"/>
</dbReference>